<organism evidence="1 2">
    <name type="scientific">Pluteus cervinus</name>
    <dbReference type="NCBI Taxonomy" id="181527"/>
    <lineage>
        <taxon>Eukaryota</taxon>
        <taxon>Fungi</taxon>
        <taxon>Dikarya</taxon>
        <taxon>Basidiomycota</taxon>
        <taxon>Agaricomycotina</taxon>
        <taxon>Agaricomycetes</taxon>
        <taxon>Agaricomycetidae</taxon>
        <taxon>Agaricales</taxon>
        <taxon>Pluteineae</taxon>
        <taxon>Pluteaceae</taxon>
        <taxon>Pluteus</taxon>
    </lineage>
</organism>
<evidence type="ECO:0000313" key="1">
    <source>
        <dbReference type="EMBL" id="TFK67596.1"/>
    </source>
</evidence>
<sequence>MSPLPTSGDPAHPTSDDLAIMLGLKKGSSAFITRQWAHEGERTEDTAQLLIALNRFCLHSGNVVFSEFAARYLPATVDRFIEASFELPRPPAVLVTPPIFEIQNAYFVIIKRLRSSTYFVKYLRSKHPLASQGKKLGRILAERFAAMVQVHGDSILHPDYTETVNTILEFLVFILLLDNGQEPVPVNVRNILIPFCKDCQKSSHEDLRETSDSLSIFLVSGCPESAERNDLTKLVRGRDECKLPGCNITTNLKACARCLIVCYCSPEHQRIHWSIKTSPPHRLY</sequence>
<dbReference type="Proteomes" id="UP000308600">
    <property type="component" value="Unassembled WGS sequence"/>
</dbReference>
<evidence type="ECO:0000313" key="2">
    <source>
        <dbReference type="Proteomes" id="UP000308600"/>
    </source>
</evidence>
<dbReference type="EMBL" id="ML208372">
    <property type="protein sequence ID" value="TFK67596.1"/>
    <property type="molecule type" value="Genomic_DNA"/>
</dbReference>
<proteinExistence type="predicted"/>
<reference evidence="1 2" key="1">
    <citation type="journal article" date="2019" name="Nat. Ecol. Evol.">
        <title>Megaphylogeny resolves global patterns of mushroom evolution.</title>
        <authorList>
            <person name="Varga T."/>
            <person name="Krizsan K."/>
            <person name="Foldi C."/>
            <person name="Dima B."/>
            <person name="Sanchez-Garcia M."/>
            <person name="Sanchez-Ramirez S."/>
            <person name="Szollosi G.J."/>
            <person name="Szarkandi J.G."/>
            <person name="Papp V."/>
            <person name="Albert L."/>
            <person name="Andreopoulos W."/>
            <person name="Angelini C."/>
            <person name="Antonin V."/>
            <person name="Barry K.W."/>
            <person name="Bougher N.L."/>
            <person name="Buchanan P."/>
            <person name="Buyck B."/>
            <person name="Bense V."/>
            <person name="Catcheside P."/>
            <person name="Chovatia M."/>
            <person name="Cooper J."/>
            <person name="Damon W."/>
            <person name="Desjardin D."/>
            <person name="Finy P."/>
            <person name="Geml J."/>
            <person name="Haridas S."/>
            <person name="Hughes K."/>
            <person name="Justo A."/>
            <person name="Karasinski D."/>
            <person name="Kautmanova I."/>
            <person name="Kiss B."/>
            <person name="Kocsube S."/>
            <person name="Kotiranta H."/>
            <person name="LaButti K.M."/>
            <person name="Lechner B.E."/>
            <person name="Liimatainen K."/>
            <person name="Lipzen A."/>
            <person name="Lukacs Z."/>
            <person name="Mihaltcheva S."/>
            <person name="Morgado L.N."/>
            <person name="Niskanen T."/>
            <person name="Noordeloos M.E."/>
            <person name="Ohm R.A."/>
            <person name="Ortiz-Santana B."/>
            <person name="Ovrebo C."/>
            <person name="Racz N."/>
            <person name="Riley R."/>
            <person name="Savchenko A."/>
            <person name="Shiryaev A."/>
            <person name="Soop K."/>
            <person name="Spirin V."/>
            <person name="Szebenyi C."/>
            <person name="Tomsovsky M."/>
            <person name="Tulloss R.E."/>
            <person name="Uehling J."/>
            <person name="Grigoriev I.V."/>
            <person name="Vagvolgyi C."/>
            <person name="Papp T."/>
            <person name="Martin F.M."/>
            <person name="Miettinen O."/>
            <person name="Hibbett D.S."/>
            <person name="Nagy L.G."/>
        </authorList>
    </citation>
    <scope>NUCLEOTIDE SEQUENCE [LARGE SCALE GENOMIC DNA]</scope>
    <source>
        <strain evidence="1 2">NL-1719</strain>
    </source>
</reference>
<keyword evidence="2" id="KW-1185">Reference proteome</keyword>
<gene>
    <name evidence="1" type="ORF">BDN72DRAFT_842863</name>
</gene>
<accession>A0ACD3APD8</accession>
<protein>
    <submittedName>
        <fullName evidence="1">Uncharacterized protein</fullName>
    </submittedName>
</protein>
<name>A0ACD3APD8_9AGAR</name>